<evidence type="ECO:0000256" key="3">
    <source>
        <dbReference type="ARBA" id="ARBA00022737"/>
    </source>
</evidence>
<keyword evidence="6" id="KW-0325">Glycoprotein</keyword>
<sequence length="475" mass="51631">MSLGPLKRNMHIALNYRCLGGLGSGAVEADDSRMAVAFYSLAAMDLYGVVASKSTEEDRKEWIQWIWAQYTQTSDGAGFRGGDSLVLPKPNVSFFKPEAPTQALPSLIMTYTALLSLAILRDDFSKLDKPALLRFVASCQNTDGSFSSVPHDTVGDLRVVYTAFVICYLLNDWTSIDAPAAISFINQCRSYEGGYGQSSGEEAHGGTTYCALASLYLCPLVDGTGLTNRSKKTTISFWCGASLKILEASEVPPTKLQLDDVSYKLKEMLGSVGRSPTQLSPKATSSDMRFLAGLLTLATLASSVVAHGIVTQPPTRTLGNAMIAACGEGAVSAQKSNVKGPIESQIAKIDSNYKPAQCNLFLCRGQQFADNKDKVQTYKTGQVVNIVLDIENHHPVGYANVSVIDTATNKIVGKPLIAWDPYFTGYPYPKDQENFNVTIPELSGKCKTAGECVLQYHWFSRTDKQTYQNCVDFVV</sequence>
<protein>
    <submittedName>
        <fullName evidence="10">Uncharacterized protein</fullName>
    </submittedName>
</protein>
<dbReference type="PANTHER" id="PTHR36575">
    <property type="entry name" value="BINDING PROTEIN, PUTATIVE (AFU_ORTHOLOGUE AFUA_1G14430)-RELATED"/>
    <property type="match status" value="1"/>
</dbReference>
<accession>A0A8H2WDG2</accession>
<evidence type="ECO:0000256" key="7">
    <source>
        <dbReference type="ARBA" id="ARBA00034311"/>
    </source>
</evidence>
<evidence type="ECO:0000259" key="8">
    <source>
        <dbReference type="Pfam" id="PF00432"/>
    </source>
</evidence>
<keyword evidence="2" id="KW-0479">Metal-binding</keyword>
<evidence type="ECO:0000256" key="2">
    <source>
        <dbReference type="ARBA" id="ARBA00022723"/>
    </source>
</evidence>
<dbReference type="GO" id="GO:0003824">
    <property type="term" value="F:catalytic activity"/>
    <property type="evidence" value="ECO:0007669"/>
    <property type="project" value="InterPro"/>
</dbReference>
<dbReference type="Gene3D" id="2.70.50.70">
    <property type="match status" value="1"/>
</dbReference>
<dbReference type="Gene3D" id="1.50.10.20">
    <property type="match status" value="1"/>
</dbReference>
<evidence type="ECO:0000256" key="4">
    <source>
        <dbReference type="ARBA" id="ARBA00023008"/>
    </source>
</evidence>
<evidence type="ECO:0000256" key="6">
    <source>
        <dbReference type="ARBA" id="ARBA00023180"/>
    </source>
</evidence>
<dbReference type="Pfam" id="PF00432">
    <property type="entry name" value="Prenyltrans"/>
    <property type="match status" value="1"/>
</dbReference>
<dbReference type="InterPro" id="IPR052282">
    <property type="entry name" value="Starch-active_LPMO"/>
</dbReference>
<evidence type="ECO:0000313" key="11">
    <source>
        <dbReference type="Proteomes" id="UP000663846"/>
    </source>
</evidence>
<dbReference type="GO" id="GO:0046872">
    <property type="term" value="F:metal ion binding"/>
    <property type="evidence" value="ECO:0007669"/>
    <property type="project" value="UniProtKB-KW"/>
</dbReference>
<reference evidence="10" key="1">
    <citation type="submission" date="2021-01" db="EMBL/GenBank/DDBJ databases">
        <authorList>
            <person name="Kaushik A."/>
        </authorList>
    </citation>
    <scope>NUCLEOTIDE SEQUENCE</scope>
    <source>
        <strain evidence="10">AG1-1C</strain>
    </source>
</reference>
<dbReference type="Proteomes" id="UP000663846">
    <property type="component" value="Unassembled WGS sequence"/>
</dbReference>
<dbReference type="SUPFAM" id="SSF48239">
    <property type="entry name" value="Terpenoid cyclases/Protein prenyltransferases"/>
    <property type="match status" value="1"/>
</dbReference>
<evidence type="ECO:0000256" key="5">
    <source>
        <dbReference type="ARBA" id="ARBA00023157"/>
    </source>
</evidence>
<comment type="cofactor">
    <cofactor evidence="1">
        <name>Cu(2+)</name>
        <dbReference type="ChEBI" id="CHEBI:29036"/>
    </cofactor>
</comment>
<feature type="domain" description="Prenyltransferase alpha-alpha toroid" evidence="8">
    <location>
        <begin position="6"/>
        <end position="219"/>
    </location>
</feature>
<comment type="similarity">
    <text evidence="7">Belongs to the polysaccharide monooxygenase AA13 family.</text>
</comment>
<evidence type="ECO:0000256" key="1">
    <source>
        <dbReference type="ARBA" id="ARBA00001973"/>
    </source>
</evidence>
<dbReference type="EMBL" id="CAJMWS010000157">
    <property type="protein sequence ID" value="CAE6373650.1"/>
    <property type="molecule type" value="Genomic_DNA"/>
</dbReference>
<keyword evidence="5" id="KW-1015">Disulfide bond</keyword>
<proteinExistence type="inferred from homology"/>
<dbReference type="PANTHER" id="PTHR36575:SF2">
    <property type="entry name" value="CHITIN-BINDING TYPE-4 DOMAIN-CONTAINING PROTEIN-RELATED"/>
    <property type="match status" value="1"/>
</dbReference>
<evidence type="ECO:0000313" key="10">
    <source>
        <dbReference type="EMBL" id="CAE6373650.1"/>
    </source>
</evidence>
<gene>
    <name evidence="10" type="ORF">RDB_LOCUS27638</name>
</gene>
<dbReference type="InterPro" id="IPR008930">
    <property type="entry name" value="Terpenoid_cyclase/PrenylTrfase"/>
</dbReference>
<keyword evidence="3" id="KW-0677">Repeat</keyword>
<feature type="domain" description="Chitin-binding type-4" evidence="9">
    <location>
        <begin position="307"/>
        <end position="473"/>
    </location>
</feature>
<dbReference type="InterPro" id="IPR004302">
    <property type="entry name" value="Cellulose/chitin-bd_N"/>
</dbReference>
<comment type="caution">
    <text evidence="10">The sequence shown here is derived from an EMBL/GenBank/DDBJ whole genome shotgun (WGS) entry which is preliminary data.</text>
</comment>
<keyword evidence="4" id="KW-0186">Copper</keyword>
<evidence type="ECO:0000259" key="9">
    <source>
        <dbReference type="Pfam" id="PF03067"/>
    </source>
</evidence>
<dbReference type="InterPro" id="IPR001330">
    <property type="entry name" value="Prenyltrans"/>
</dbReference>
<dbReference type="AlphaFoldDB" id="A0A8H2WDG2"/>
<dbReference type="Pfam" id="PF03067">
    <property type="entry name" value="LPMO_10"/>
    <property type="match status" value="1"/>
</dbReference>
<organism evidence="10 11">
    <name type="scientific">Rhizoctonia solani</name>
    <dbReference type="NCBI Taxonomy" id="456999"/>
    <lineage>
        <taxon>Eukaryota</taxon>
        <taxon>Fungi</taxon>
        <taxon>Dikarya</taxon>
        <taxon>Basidiomycota</taxon>
        <taxon>Agaricomycotina</taxon>
        <taxon>Agaricomycetes</taxon>
        <taxon>Cantharellales</taxon>
        <taxon>Ceratobasidiaceae</taxon>
        <taxon>Rhizoctonia</taxon>
    </lineage>
</organism>
<name>A0A8H2WDG2_9AGAM</name>